<dbReference type="PROSITE" id="PS00211">
    <property type="entry name" value="ABC_TRANSPORTER_1"/>
    <property type="match status" value="1"/>
</dbReference>
<dbReference type="InterPro" id="IPR003439">
    <property type="entry name" value="ABC_transporter-like_ATP-bd"/>
</dbReference>
<dbReference type="PANTHER" id="PTHR42939:SF3">
    <property type="entry name" value="ABC TRANSPORTER ATP-BINDING COMPONENT"/>
    <property type="match status" value="1"/>
</dbReference>
<evidence type="ECO:0000313" key="6">
    <source>
        <dbReference type="Proteomes" id="UP000800303"/>
    </source>
</evidence>
<dbReference type="Gene3D" id="3.40.50.300">
    <property type="entry name" value="P-loop containing nucleotide triphosphate hydrolases"/>
    <property type="match status" value="1"/>
</dbReference>
<dbReference type="GO" id="GO:0005524">
    <property type="term" value="F:ATP binding"/>
    <property type="evidence" value="ECO:0007669"/>
    <property type="project" value="UniProtKB-KW"/>
</dbReference>
<accession>A0ABX0FCK7</accession>
<dbReference type="SUPFAM" id="SSF52540">
    <property type="entry name" value="P-loop containing nucleoside triphosphate hydrolases"/>
    <property type="match status" value="1"/>
</dbReference>
<proteinExistence type="predicted"/>
<evidence type="ECO:0000313" key="5">
    <source>
        <dbReference type="EMBL" id="NGZ77724.1"/>
    </source>
</evidence>
<feature type="domain" description="ABC transporter" evidence="4">
    <location>
        <begin position="4"/>
        <end position="229"/>
    </location>
</feature>
<dbReference type="InterPro" id="IPR027417">
    <property type="entry name" value="P-loop_NTPase"/>
</dbReference>
<evidence type="ECO:0000256" key="2">
    <source>
        <dbReference type="ARBA" id="ARBA00022741"/>
    </source>
</evidence>
<keyword evidence="3 5" id="KW-0067">ATP-binding</keyword>
<dbReference type="SMART" id="SM00382">
    <property type="entry name" value="AAA"/>
    <property type="match status" value="1"/>
</dbReference>
<keyword evidence="6" id="KW-1185">Reference proteome</keyword>
<protein>
    <submittedName>
        <fullName evidence="5">ABC transporter ATP-binding protein</fullName>
    </submittedName>
</protein>
<comment type="caution">
    <text evidence="5">The sequence shown here is derived from an EMBL/GenBank/DDBJ whole genome shotgun (WGS) entry which is preliminary data.</text>
</comment>
<dbReference type="Pfam" id="PF00005">
    <property type="entry name" value="ABC_tran"/>
    <property type="match status" value="1"/>
</dbReference>
<dbReference type="CDD" id="cd03230">
    <property type="entry name" value="ABC_DR_subfamily_A"/>
    <property type="match status" value="1"/>
</dbReference>
<keyword evidence="2" id="KW-0547">Nucleotide-binding</keyword>
<dbReference type="InterPro" id="IPR017871">
    <property type="entry name" value="ABC_transporter-like_CS"/>
</dbReference>
<evidence type="ECO:0000259" key="4">
    <source>
        <dbReference type="PROSITE" id="PS50893"/>
    </source>
</evidence>
<name>A0ABX0FCK7_9BACL</name>
<keyword evidence="1" id="KW-0813">Transport</keyword>
<dbReference type="RefSeq" id="WP_166278672.1">
    <property type="nucleotide sequence ID" value="NZ_JAAFGS010000010.1"/>
</dbReference>
<evidence type="ECO:0000256" key="3">
    <source>
        <dbReference type="ARBA" id="ARBA00022840"/>
    </source>
</evidence>
<gene>
    <name evidence="5" type="ORF">GYN08_20740</name>
</gene>
<dbReference type="InterPro" id="IPR003593">
    <property type="entry name" value="AAA+_ATPase"/>
</dbReference>
<dbReference type="PROSITE" id="PS50893">
    <property type="entry name" value="ABC_TRANSPORTER_2"/>
    <property type="match status" value="1"/>
</dbReference>
<sequence>MNAVKVEEVSKSYGGFRLDGVSFAVRKGFITGLIGPNGSGKSTLIRMMMQMSRPDGGQIELFGQRLDRDAAQLRERIGYVSDENYFYEHLTLKKMTKIIAPFYKNWDSELFGNYLHRFELPENKKIKELSKGMKMKFSLAVALSHAAELLVMDEPTSGLDPVFRRELLDLLTEQMQDEERTILFSSHITSDLDRIADYLVFVNRGKLVFEESKDEVLERHVLVKGGTELLDADVRTLFLGLRETGVGFEGLMSDRERAERTFGNMALIERPTLEEIVYFTAKREGVRVHA</sequence>
<organism evidence="5 6">
    <name type="scientific">Saccharibacillus alkalitolerans</name>
    <dbReference type="NCBI Taxonomy" id="2705290"/>
    <lineage>
        <taxon>Bacteria</taxon>
        <taxon>Bacillati</taxon>
        <taxon>Bacillota</taxon>
        <taxon>Bacilli</taxon>
        <taxon>Bacillales</taxon>
        <taxon>Paenibacillaceae</taxon>
        <taxon>Saccharibacillus</taxon>
    </lineage>
</organism>
<evidence type="ECO:0000256" key="1">
    <source>
        <dbReference type="ARBA" id="ARBA00022448"/>
    </source>
</evidence>
<dbReference type="EMBL" id="JAAFGS010000010">
    <property type="protein sequence ID" value="NGZ77724.1"/>
    <property type="molecule type" value="Genomic_DNA"/>
</dbReference>
<dbReference type="PANTHER" id="PTHR42939">
    <property type="entry name" value="ABC TRANSPORTER ATP-BINDING PROTEIN ALBC-RELATED"/>
    <property type="match status" value="1"/>
</dbReference>
<dbReference type="InterPro" id="IPR051782">
    <property type="entry name" value="ABC_Transporter_VariousFunc"/>
</dbReference>
<reference evidence="5 6" key="1">
    <citation type="submission" date="2020-01" db="EMBL/GenBank/DDBJ databases">
        <title>Polyphasic characterisation and genomic insights into a novel alkali tolerant bacterium VR-M41.</title>
        <authorList>
            <person name="Vemuluri V.R."/>
        </authorList>
    </citation>
    <scope>NUCLEOTIDE SEQUENCE [LARGE SCALE GENOMIC DNA]</scope>
    <source>
        <strain evidence="5 6">VR-M41</strain>
    </source>
</reference>
<dbReference type="Proteomes" id="UP000800303">
    <property type="component" value="Unassembled WGS sequence"/>
</dbReference>